<dbReference type="PANTHER" id="PTHR36892">
    <property type="entry name" value="OS01G0201800 PROTEIN"/>
    <property type="match status" value="1"/>
</dbReference>
<feature type="compositionally biased region" description="Basic and acidic residues" evidence="1">
    <location>
        <begin position="623"/>
        <end position="637"/>
    </location>
</feature>
<feature type="compositionally biased region" description="Basic and acidic residues" evidence="1">
    <location>
        <begin position="457"/>
        <end position="483"/>
    </location>
</feature>
<feature type="region of interest" description="Disordered" evidence="1">
    <location>
        <begin position="623"/>
        <end position="712"/>
    </location>
</feature>
<evidence type="ECO:0000313" key="2">
    <source>
        <dbReference type="EMBL" id="EMS60901.1"/>
    </source>
</evidence>
<feature type="compositionally biased region" description="Basic and acidic residues" evidence="1">
    <location>
        <begin position="689"/>
        <end position="703"/>
    </location>
</feature>
<organism evidence="2">
    <name type="scientific">Triticum urartu</name>
    <name type="common">Red wild einkorn</name>
    <name type="synonym">Crithodium urartu</name>
    <dbReference type="NCBI Taxonomy" id="4572"/>
    <lineage>
        <taxon>Eukaryota</taxon>
        <taxon>Viridiplantae</taxon>
        <taxon>Streptophyta</taxon>
        <taxon>Embryophyta</taxon>
        <taxon>Tracheophyta</taxon>
        <taxon>Spermatophyta</taxon>
        <taxon>Magnoliopsida</taxon>
        <taxon>Liliopsida</taxon>
        <taxon>Poales</taxon>
        <taxon>Poaceae</taxon>
        <taxon>BOP clade</taxon>
        <taxon>Pooideae</taxon>
        <taxon>Triticodae</taxon>
        <taxon>Triticeae</taxon>
        <taxon>Triticinae</taxon>
        <taxon>Triticum</taxon>
    </lineage>
</organism>
<sequence length="1186" mass="128191">MILPVSARCSVVGTAGAAGVAGRSASEGIIPEAIGSTARVAMEVLVLGALPELRYWEHYRSCNGSRRCCDAVGSAAGVAMEQRRTVGSIAGAAMELRRTSPGLQWSFTRCRRRCVGAMVAPRRAAEELACRCIKDGRTTAPTSGDDCSTFFKGCKSFCCHGCNCATGWFQHAITAIAAAPGLWQGDPIYPMLFILAMDVLTAMIRKVEARTAGVHAGRGHQASVVPLCRRHGDVCAAGCPGPGGELVIKEVFHIFGEALGLKANMSKSSIIPIRCDLELRMDWAHKGAVLHAHDRPILRPMGVHAVSGRFHDGISGSVSLDLVCLWMLFGAHGISRVLSGPDAHACCGGDLGLTRATGAQILRVDRGEQQMLDVRSSCFQGPAASAMLPSVPSGAGIAGSPSGAMLFFARYLVRGVRTVHYERHTPSQHDLLVAWWTKASAAARKEALESPNLFDGLDTHSSQKTEASQHHREEREKISEIRKQGKINNINKKKAGTQKHMDSNKANKVGKPRDLENFIPRHGILKCTKHTSVKMVKEKRGNSEGKEVIELCRKSVKRVKFSEADAILELPERQSLCKMFSDAMASSSSSSSSSSSFTSTEADKCISAESGSSHMPMEAFTKAKEANKNSDHEDSPDKCVTAESGTSHIPMEAFTKAKEANKNSDHEDSPDKCITAESGTSHIPMEAFTKTKEGNKNSDHEDSPEPGSREMSTPLIDLNMALSESTELDQRYDSYSEVPNLEHTHEETLSSHVQLLHERENRMNFSVVSHRLESEQSSADLERTTNSSSAGTFLHGEAIKVSDVDAAGPPLSLTELAETHRGCSNISVKDTMTMSTSPCALPDHTFQDSFGQHQSWFSTSGKFSSGPSHESNVSHSKELNFRSQLNVPSENGPSTGQTVRLMGKDLPVCTTRAESFSETARKHTGTFTNDYLNANVFLPQQGRPFLSLQAQNFPNDTVNSTSITHASTYHASASQAWTTHDYSHPFPAANVLSGDQLPYENRFVDFSNSQTNRLFLLGYQPPPNHGSAAFQQNSPSRRYYSDPITRTEPPTAPPLPTTRQHGAPSSGFHANLPQQHVVHSASSSVGFTFNYPGQVVQATSNSIRDLTLSARNTDNRMGSAVLGNSNASPSVRYVQKRSGPVKLTPGVKHVLVPSDCTGDGDSAPVYSCVSFRSRNTNAACPQNKGA</sequence>
<dbReference type="eggNOG" id="ENOG502QU5G">
    <property type="taxonomic scope" value="Eukaryota"/>
</dbReference>
<name>M7ZMM0_TRIUA</name>
<dbReference type="PANTHER" id="PTHR36892:SF10">
    <property type="entry name" value="OS01G0201900 PROTEIN"/>
    <property type="match status" value="1"/>
</dbReference>
<reference evidence="2" key="1">
    <citation type="journal article" date="2013" name="Nature">
        <title>Draft genome of the wheat A-genome progenitor Triticum urartu.</title>
        <authorList>
            <person name="Ling H.Q."/>
            <person name="Zhao S."/>
            <person name="Liu D."/>
            <person name="Wang J."/>
            <person name="Sun H."/>
            <person name="Zhang C."/>
            <person name="Fan H."/>
            <person name="Li D."/>
            <person name="Dong L."/>
            <person name="Tao Y."/>
            <person name="Gao C."/>
            <person name="Wu H."/>
            <person name="Li Y."/>
            <person name="Cui Y."/>
            <person name="Guo X."/>
            <person name="Zheng S."/>
            <person name="Wang B."/>
            <person name="Yu K."/>
            <person name="Liang Q."/>
            <person name="Yang W."/>
            <person name="Lou X."/>
            <person name="Chen J."/>
            <person name="Feng M."/>
            <person name="Jian J."/>
            <person name="Zhang X."/>
            <person name="Luo G."/>
            <person name="Jiang Y."/>
            <person name="Liu J."/>
            <person name="Wang Z."/>
            <person name="Sha Y."/>
            <person name="Zhang B."/>
            <person name="Wu H."/>
            <person name="Tang D."/>
            <person name="Shen Q."/>
            <person name="Xue P."/>
            <person name="Zou S."/>
            <person name="Wang X."/>
            <person name="Liu X."/>
            <person name="Wang F."/>
            <person name="Yang Y."/>
            <person name="An X."/>
            <person name="Dong Z."/>
            <person name="Zhang K."/>
            <person name="Zhang X."/>
            <person name="Luo M.C."/>
            <person name="Dvorak J."/>
            <person name="Tong Y."/>
            <person name="Wang J."/>
            <person name="Yang H."/>
            <person name="Li Z."/>
            <person name="Wang D."/>
            <person name="Zhang A."/>
            <person name="Wang J."/>
        </authorList>
    </citation>
    <scope>NUCLEOTIDE SEQUENCE</scope>
</reference>
<proteinExistence type="predicted"/>
<feature type="compositionally biased region" description="Basic and acidic residues" evidence="1">
    <location>
        <begin position="499"/>
        <end position="514"/>
    </location>
</feature>
<gene>
    <name evidence="2" type="ORF">TRIUR3_25776</name>
</gene>
<feature type="region of interest" description="Disordered" evidence="1">
    <location>
        <begin position="1042"/>
        <end position="1063"/>
    </location>
</feature>
<feature type="compositionally biased region" description="Basic and acidic residues" evidence="1">
    <location>
        <begin position="655"/>
        <end position="671"/>
    </location>
</feature>
<dbReference type="AlphaFoldDB" id="M7ZMM0"/>
<accession>M7ZMM0</accession>
<dbReference type="OMA" id="THASTYH"/>
<feature type="region of interest" description="Disordered" evidence="1">
    <location>
        <begin position="452"/>
        <end position="514"/>
    </location>
</feature>
<evidence type="ECO:0008006" key="3">
    <source>
        <dbReference type="Google" id="ProtNLM"/>
    </source>
</evidence>
<dbReference type="EMBL" id="KD103593">
    <property type="protein sequence ID" value="EMS60901.1"/>
    <property type="molecule type" value="Genomic_DNA"/>
</dbReference>
<evidence type="ECO:0000256" key="1">
    <source>
        <dbReference type="SAM" id="MobiDB-lite"/>
    </source>
</evidence>
<protein>
    <recommendedName>
        <fullName evidence="3">Reverse transcriptase domain-containing protein</fullName>
    </recommendedName>
</protein>